<name>A0AAU7PHA3_9CAUD</name>
<evidence type="ECO:0000313" key="1">
    <source>
        <dbReference type="EMBL" id="XBS49345.1"/>
    </source>
</evidence>
<protein>
    <submittedName>
        <fullName evidence="1">Uncharacterized protein</fullName>
    </submittedName>
</protein>
<sequence>MKAKDLAALLMQNPEMEVYHEHMHIDDMCDSYYSPENVSGIEITPSGVFISTERMDYNSQQEIKTPHNKPRIGAIDLVFHQDRLVEYDEDDGTTRTDVENVVFPFYNAYEDPTTGEDLFRELLEDGQVYGQNGTVFTLDPNYEPDHNTWQFYTPEDVMEVKVLTDLDDNWNPVYTSMTFEEAKNHFVSKLNITKE</sequence>
<proteinExistence type="predicted"/>
<dbReference type="EMBL" id="PP777464">
    <property type="protein sequence ID" value="XBS49345.1"/>
    <property type="molecule type" value="Genomic_DNA"/>
</dbReference>
<organism evidence="1">
    <name type="scientific">Escherichia phage fEgEco12</name>
    <dbReference type="NCBI Taxonomy" id="3158837"/>
    <lineage>
        <taxon>Viruses</taxon>
        <taxon>Duplodnaviria</taxon>
        <taxon>Heunggongvirae</taxon>
        <taxon>Uroviricota</taxon>
        <taxon>Caudoviricetes</taxon>
    </lineage>
</organism>
<accession>A0AAU7PHA3</accession>
<reference evidence="1" key="1">
    <citation type="submission" date="2024-05" db="EMBL/GenBank/DDBJ databases">
        <authorList>
            <person name="Badawy S."/>
            <person name="Skurnik M."/>
        </authorList>
    </citation>
    <scope>NUCLEOTIDE SEQUENCE</scope>
</reference>